<proteinExistence type="predicted"/>
<comment type="caution">
    <text evidence="2">The sequence shown here is derived from an EMBL/GenBank/DDBJ whole genome shotgun (WGS) entry which is preliminary data.</text>
</comment>
<organism evidence="2 3">
    <name type="scientific">Galliscardovia ingluviei</name>
    <dbReference type="NCBI Taxonomy" id="1769422"/>
    <lineage>
        <taxon>Bacteria</taxon>
        <taxon>Bacillati</taxon>
        <taxon>Actinomycetota</taxon>
        <taxon>Actinomycetes</taxon>
        <taxon>Bifidobacteriales</taxon>
        <taxon>Bifidobacteriaceae</taxon>
        <taxon>Galliscardovia</taxon>
    </lineage>
</organism>
<gene>
    <name evidence="2" type="ORF">GCM10007377_05840</name>
</gene>
<feature type="region of interest" description="Disordered" evidence="1">
    <location>
        <begin position="39"/>
        <end position="122"/>
    </location>
</feature>
<protein>
    <recommendedName>
        <fullName evidence="4">Colicin transporter</fullName>
    </recommendedName>
</protein>
<dbReference type="AlphaFoldDB" id="A0A8J3EY13"/>
<name>A0A8J3EY13_9BIFI</name>
<dbReference type="EMBL" id="BMDH01000001">
    <property type="protein sequence ID" value="GGI13414.1"/>
    <property type="molecule type" value="Genomic_DNA"/>
</dbReference>
<evidence type="ECO:0000313" key="3">
    <source>
        <dbReference type="Proteomes" id="UP000619536"/>
    </source>
</evidence>
<dbReference type="Proteomes" id="UP000619536">
    <property type="component" value="Unassembled WGS sequence"/>
</dbReference>
<feature type="compositionally biased region" description="Low complexity" evidence="1">
    <location>
        <begin position="48"/>
        <end position="59"/>
    </location>
</feature>
<sequence>MQQAIDQAKQRLADKKLRDIKQLTTETLNNAVNAVNQSVEAKRQADEQAATQSANSAQSYTGNSWTGGGYATPRSTGNGGGYTAPQGGGNYTPTPKQGRSAKTPTTPAPSQGGSSSSEDEWVDVGGWCINGVCQD</sequence>
<feature type="compositionally biased region" description="Gly residues" evidence="1">
    <location>
        <begin position="77"/>
        <end position="90"/>
    </location>
</feature>
<keyword evidence="3" id="KW-1185">Reference proteome</keyword>
<evidence type="ECO:0008006" key="4">
    <source>
        <dbReference type="Google" id="ProtNLM"/>
    </source>
</evidence>
<dbReference type="RefSeq" id="WP_188354725.1">
    <property type="nucleotide sequence ID" value="NZ_BMDH01000001.1"/>
</dbReference>
<evidence type="ECO:0000313" key="2">
    <source>
        <dbReference type="EMBL" id="GGI13414.1"/>
    </source>
</evidence>
<reference evidence="2" key="1">
    <citation type="journal article" date="2014" name="Int. J. Syst. Evol. Microbiol.">
        <title>Complete genome sequence of Corynebacterium casei LMG S-19264T (=DSM 44701T), isolated from a smear-ripened cheese.</title>
        <authorList>
            <consortium name="US DOE Joint Genome Institute (JGI-PGF)"/>
            <person name="Walter F."/>
            <person name="Albersmeier A."/>
            <person name="Kalinowski J."/>
            <person name="Ruckert C."/>
        </authorList>
    </citation>
    <scope>NUCLEOTIDE SEQUENCE</scope>
    <source>
        <strain evidence="2">CCM 8606</strain>
    </source>
</reference>
<accession>A0A8J3EY13</accession>
<reference evidence="2" key="2">
    <citation type="submission" date="2020-09" db="EMBL/GenBank/DDBJ databases">
        <authorList>
            <person name="Sun Q."/>
            <person name="Sedlacek I."/>
        </authorList>
    </citation>
    <scope>NUCLEOTIDE SEQUENCE</scope>
    <source>
        <strain evidence="2">CCM 8606</strain>
    </source>
</reference>
<feature type="compositionally biased region" description="Polar residues" evidence="1">
    <location>
        <begin position="91"/>
        <end position="116"/>
    </location>
</feature>
<evidence type="ECO:0000256" key="1">
    <source>
        <dbReference type="SAM" id="MobiDB-lite"/>
    </source>
</evidence>